<gene>
    <name evidence="2" type="ORF">CGZ54_03285</name>
    <name evidence="1" type="ORF">SAMEA2273352_00328</name>
</gene>
<accession>A0A145RAB2</accession>
<name>A0A145RAB2_9ENTR</name>
<dbReference type="AlphaFoldDB" id="A0A145RAB2"/>
<accession>A0A3L9PA91</accession>
<organism evidence="1 3">
    <name type="scientific">Enterobacter hormaechei</name>
    <dbReference type="NCBI Taxonomy" id="158836"/>
    <lineage>
        <taxon>Bacteria</taxon>
        <taxon>Pseudomonadati</taxon>
        <taxon>Pseudomonadota</taxon>
        <taxon>Gammaproteobacteria</taxon>
        <taxon>Enterobacterales</taxon>
        <taxon>Enterobacteriaceae</taxon>
        <taxon>Enterobacter</taxon>
        <taxon>Enterobacter cloacae complex</taxon>
    </lineage>
</organism>
<dbReference type="SUPFAM" id="SSF52309">
    <property type="entry name" value="N-(deoxy)ribosyltransferase-like"/>
    <property type="match status" value="1"/>
</dbReference>
<reference evidence="1 3" key="1">
    <citation type="submission" date="2016-03" db="EMBL/GenBank/DDBJ databases">
        <authorList>
            <consortium name="Pathogen Informatics"/>
        </authorList>
    </citation>
    <scope>NUCLEOTIDE SEQUENCE [LARGE SCALE GENOMIC DNA]</scope>
    <source>
        <strain evidence="1">E1424</strain>
        <strain evidence="3">e1424</strain>
    </source>
</reference>
<evidence type="ECO:0000313" key="2">
    <source>
        <dbReference type="EMBL" id="PJG41045.1"/>
    </source>
</evidence>
<dbReference type="Proteomes" id="UP000076205">
    <property type="component" value="Unassembled WGS sequence"/>
</dbReference>
<dbReference type="Proteomes" id="UP000231328">
    <property type="component" value="Unassembled WGS sequence"/>
</dbReference>
<dbReference type="InterPro" id="IPR025518">
    <property type="entry name" value="DUF4406"/>
</dbReference>
<dbReference type="RefSeq" id="WP_017693170.1">
    <property type="nucleotide sequence ID" value="NZ_BEFY01000019.1"/>
</dbReference>
<dbReference type="Gene3D" id="3.40.50.10400">
    <property type="entry name" value="Hypothetical protein PA1492"/>
    <property type="match status" value="1"/>
</dbReference>
<protein>
    <submittedName>
        <fullName evidence="2">DUF4406 domain-containing protein</fullName>
    </submittedName>
</protein>
<evidence type="ECO:0000313" key="4">
    <source>
        <dbReference type="Proteomes" id="UP000231328"/>
    </source>
</evidence>
<dbReference type="EMBL" id="NMVR01000004">
    <property type="protein sequence ID" value="PJG41045.1"/>
    <property type="molecule type" value="Genomic_DNA"/>
</dbReference>
<evidence type="ECO:0000313" key="1">
    <source>
        <dbReference type="EMBL" id="CZW60824.1"/>
    </source>
</evidence>
<evidence type="ECO:0000313" key="3">
    <source>
        <dbReference type="Proteomes" id="UP000076205"/>
    </source>
</evidence>
<proteinExistence type="predicted"/>
<reference evidence="2 4" key="2">
    <citation type="submission" date="2017-07" db="EMBL/GenBank/DDBJ databases">
        <title>Draft genome sequence of Enterobacter cloacae ST128, a clinical strain coproducing KPC-2 and NDM-1 carbapenemases.</title>
        <authorList>
            <person name="Li X."/>
        </authorList>
    </citation>
    <scope>NUCLEOTIDE SEQUENCE [LARGE SCALE GENOMIC DNA]</scope>
    <source>
        <strain evidence="2 4">HBY</strain>
    </source>
</reference>
<dbReference type="EMBL" id="FJYW01000001">
    <property type="protein sequence ID" value="CZW60824.1"/>
    <property type="molecule type" value="Genomic_DNA"/>
</dbReference>
<sequence length="98" mass="10774">MKIYIAGPMTGYENYNRPMFNAVAQQMLSGGHVALNPATLPDGLSQREYMDICLAMLRCADAIHMLHGWQESEGAVAEHAMAKKLGIKISYQFEGAAQ</sequence>
<comment type="caution">
    <text evidence="1">The sequence shown here is derived from an EMBL/GenBank/DDBJ whole genome shotgun (WGS) entry which is preliminary data.</text>
</comment>
<dbReference type="Pfam" id="PF14359">
    <property type="entry name" value="DUF4406"/>
    <property type="match status" value="1"/>
</dbReference>